<dbReference type="EMBL" id="JAGIZB010000011">
    <property type="protein sequence ID" value="MBP0445649.1"/>
    <property type="molecule type" value="Genomic_DNA"/>
</dbReference>
<dbReference type="Proteomes" id="UP000681594">
    <property type="component" value="Unassembled WGS sequence"/>
</dbReference>
<proteinExistence type="predicted"/>
<feature type="transmembrane region" description="Helical" evidence="1">
    <location>
        <begin position="309"/>
        <end position="332"/>
    </location>
</feature>
<sequence>MRSDAAGAEGGWAYRALRRIIDIRPAEVQALAWSWLYVFALFLAYFVLRPIRDELGVAGGVRNLPWLFTGTLLAMLAANPLFAYAVRRWPREKFVAIAYRFFMLNLLVFMLLLMLAGPEQHVWIGRAFFIWVSVFNLFVVSVFWSFVVDVFDAEQGKRLFGFLAAGATLGGLAGSSLTSGLVERIGQNWLLLASIVLLEVAVFASGRLSRISDAFRRPVQGADPHRALGGGIFAGMTHTFRSPYLLGIAFFMLFYSVTSTFLYVQQLSIAEAAFPSRAARTAFFADIDFWVNLLTLFVQIFLTGRLMNWLGVALTLCALPLFSVLGFAALAASPGVGVFVVVQVARRVSNFALARPTREVLFTSVPREDRYKAKNFIDTVVYRGGDQVAVWSHAGLLALGMGMTGIAVVAVPLSVAWLALSFWLGRRQERAVALAEPPAVRDQAAVVPS</sequence>
<feature type="transmembrane region" description="Helical" evidence="1">
    <location>
        <begin position="66"/>
        <end position="85"/>
    </location>
</feature>
<keyword evidence="1" id="KW-1133">Transmembrane helix</keyword>
<protein>
    <recommendedName>
        <fullName evidence="4">MFS transporter</fullName>
    </recommendedName>
</protein>
<evidence type="ECO:0008006" key="4">
    <source>
        <dbReference type="Google" id="ProtNLM"/>
    </source>
</evidence>
<feature type="transmembrane region" description="Helical" evidence="1">
    <location>
        <begin position="189"/>
        <end position="208"/>
    </location>
</feature>
<dbReference type="InterPro" id="IPR036259">
    <property type="entry name" value="MFS_trans_sf"/>
</dbReference>
<dbReference type="RefSeq" id="WP_209379917.1">
    <property type="nucleotide sequence ID" value="NZ_JAGIZB010000011.1"/>
</dbReference>
<evidence type="ECO:0000313" key="3">
    <source>
        <dbReference type="Proteomes" id="UP000681594"/>
    </source>
</evidence>
<dbReference type="PANTHER" id="PTHR43596:SF1">
    <property type="entry name" value="ADP,ATP CARRIER PROTEIN"/>
    <property type="match status" value="1"/>
</dbReference>
<gene>
    <name evidence="2" type="ORF">J8J14_12765</name>
</gene>
<dbReference type="Gene3D" id="1.20.1250.20">
    <property type="entry name" value="MFS general substrate transporter like domains"/>
    <property type="match status" value="1"/>
</dbReference>
<organism evidence="2 3">
    <name type="scientific">Pararoseomonas baculiformis</name>
    <dbReference type="NCBI Taxonomy" id="2820812"/>
    <lineage>
        <taxon>Bacteria</taxon>
        <taxon>Pseudomonadati</taxon>
        <taxon>Pseudomonadota</taxon>
        <taxon>Alphaproteobacteria</taxon>
        <taxon>Acetobacterales</taxon>
        <taxon>Acetobacteraceae</taxon>
        <taxon>Pararoseomonas</taxon>
    </lineage>
</organism>
<feature type="transmembrane region" description="Helical" evidence="1">
    <location>
        <begin position="159"/>
        <end position="177"/>
    </location>
</feature>
<keyword evidence="1" id="KW-0812">Transmembrane</keyword>
<feature type="transmembrane region" description="Helical" evidence="1">
    <location>
        <begin position="283"/>
        <end position="302"/>
    </location>
</feature>
<feature type="transmembrane region" description="Helical" evidence="1">
    <location>
        <begin position="244"/>
        <end position="263"/>
    </location>
</feature>
<keyword evidence="1" id="KW-0472">Membrane</keyword>
<feature type="transmembrane region" description="Helical" evidence="1">
    <location>
        <begin position="128"/>
        <end position="147"/>
    </location>
</feature>
<keyword evidence="3" id="KW-1185">Reference proteome</keyword>
<feature type="transmembrane region" description="Helical" evidence="1">
    <location>
        <begin position="28"/>
        <end position="46"/>
    </location>
</feature>
<comment type="caution">
    <text evidence="2">The sequence shown here is derived from an EMBL/GenBank/DDBJ whole genome shotgun (WGS) entry which is preliminary data.</text>
</comment>
<feature type="transmembrane region" description="Helical" evidence="1">
    <location>
        <begin position="396"/>
        <end position="420"/>
    </location>
</feature>
<dbReference type="PANTHER" id="PTHR43596">
    <property type="entry name" value="ADP,ATP CARRIER PROTEIN"/>
    <property type="match status" value="1"/>
</dbReference>
<feature type="transmembrane region" description="Helical" evidence="1">
    <location>
        <begin position="97"/>
        <end position="116"/>
    </location>
</feature>
<evidence type="ECO:0000256" key="1">
    <source>
        <dbReference type="SAM" id="Phobius"/>
    </source>
</evidence>
<evidence type="ECO:0000313" key="2">
    <source>
        <dbReference type="EMBL" id="MBP0445649.1"/>
    </source>
</evidence>
<reference evidence="2 3" key="1">
    <citation type="submission" date="2021-03" db="EMBL/GenBank/DDBJ databases">
        <authorList>
            <person name="So Y."/>
        </authorList>
    </citation>
    <scope>NUCLEOTIDE SEQUENCE [LARGE SCALE GENOMIC DNA]</scope>
    <source>
        <strain evidence="2 3">SSH11</strain>
    </source>
</reference>
<dbReference type="SUPFAM" id="SSF103473">
    <property type="entry name" value="MFS general substrate transporter"/>
    <property type="match status" value="1"/>
</dbReference>
<name>A0ABS4AF59_9PROT</name>
<accession>A0ABS4AF59</accession>